<keyword evidence="3" id="KW-0996">Nickel insertion</keyword>
<dbReference type="HAMAP" id="MF_01384">
    <property type="entry name" value="UreD"/>
    <property type="match status" value="1"/>
</dbReference>
<accession>A0ABV9PQ59</accession>
<dbReference type="PANTHER" id="PTHR33643:SF1">
    <property type="entry name" value="UREASE ACCESSORY PROTEIN D"/>
    <property type="match status" value="1"/>
</dbReference>
<evidence type="ECO:0000313" key="5">
    <source>
        <dbReference type="Proteomes" id="UP001595836"/>
    </source>
</evidence>
<keyword evidence="5" id="KW-1185">Reference proteome</keyword>
<dbReference type="EMBL" id="JBHSHP010000019">
    <property type="protein sequence ID" value="MFC4754614.1"/>
    <property type="molecule type" value="Genomic_DNA"/>
</dbReference>
<evidence type="ECO:0000256" key="2">
    <source>
        <dbReference type="ARBA" id="ARBA00023186"/>
    </source>
</evidence>
<dbReference type="Pfam" id="PF01774">
    <property type="entry name" value="UreD"/>
    <property type="match status" value="1"/>
</dbReference>
<comment type="subunit">
    <text evidence="3">UreD, UreF and UreG form a complex that acts as a GTP-hydrolysis-dependent molecular chaperone, activating the urease apoprotein by helping to assemble the nickel containing metallocenter of UreC. The UreE protein probably delivers the nickel.</text>
</comment>
<evidence type="ECO:0000313" key="4">
    <source>
        <dbReference type="EMBL" id="MFC4754614.1"/>
    </source>
</evidence>
<comment type="caution">
    <text evidence="4">The sequence shown here is derived from an EMBL/GenBank/DDBJ whole genome shotgun (WGS) entry which is preliminary data.</text>
</comment>
<keyword evidence="3" id="KW-0963">Cytoplasm</keyword>
<dbReference type="InterPro" id="IPR002669">
    <property type="entry name" value="UreD"/>
</dbReference>
<comment type="function">
    <text evidence="3">Required for maturation of urease via the functional incorporation of the urease nickel metallocenter.</text>
</comment>
<comment type="similarity">
    <text evidence="1 3">Belongs to the UreD family.</text>
</comment>
<reference evidence="5" key="1">
    <citation type="journal article" date="2019" name="Int. J. Syst. Evol. Microbiol.">
        <title>The Global Catalogue of Microorganisms (GCM) 10K type strain sequencing project: providing services to taxonomists for standard genome sequencing and annotation.</title>
        <authorList>
            <consortium name="The Broad Institute Genomics Platform"/>
            <consortium name="The Broad Institute Genome Sequencing Center for Infectious Disease"/>
            <person name="Wu L."/>
            <person name="Ma J."/>
        </authorList>
    </citation>
    <scope>NUCLEOTIDE SEQUENCE [LARGE SCALE GENOMIC DNA]</scope>
    <source>
        <strain evidence="5">JCM 11882</strain>
    </source>
</reference>
<protein>
    <recommendedName>
        <fullName evidence="3">Urease accessory protein UreD</fullName>
    </recommendedName>
</protein>
<proteinExistence type="inferred from homology"/>
<organism evidence="4 5">
    <name type="scientific">Dietzia aurantiaca</name>
    <dbReference type="NCBI Taxonomy" id="983873"/>
    <lineage>
        <taxon>Bacteria</taxon>
        <taxon>Bacillati</taxon>
        <taxon>Actinomycetota</taxon>
        <taxon>Actinomycetes</taxon>
        <taxon>Mycobacteriales</taxon>
        <taxon>Dietziaceae</taxon>
        <taxon>Dietzia</taxon>
    </lineage>
</organism>
<name>A0ABV9PQ59_9ACTN</name>
<keyword evidence="2 3" id="KW-0143">Chaperone</keyword>
<dbReference type="PANTHER" id="PTHR33643">
    <property type="entry name" value="UREASE ACCESSORY PROTEIN D"/>
    <property type="match status" value="1"/>
</dbReference>
<dbReference type="Proteomes" id="UP001595836">
    <property type="component" value="Unassembled WGS sequence"/>
</dbReference>
<dbReference type="RefSeq" id="WP_344992015.1">
    <property type="nucleotide sequence ID" value="NZ_BAABCD010000018.1"/>
</dbReference>
<evidence type="ECO:0000256" key="3">
    <source>
        <dbReference type="HAMAP-Rule" id="MF_01384"/>
    </source>
</evidence>
<comment type="subcellular location">
    <subcellularLocation>
        <location evidence="3">Cytoplasm</location>
    </subcellularLocation>
</comment>
<sequence length="283" mass="29925">MNHRTGADTVTGSRLECTLVAGRGGRTRIASLLQEFPQRVTVPMYTDPGCASTAFVCVQNPTAGAFPGDDLTTRFTVGGDARLFLTQQAATQVFAGGAAATQTTVLDIAPGAVVEYVPKTVIPHADSEYRQRTEVSVSDSSVFLGWEAFAAGRIGHGERYAYQGISSRTDVLYSGRLRARESFRLAPGEADPDDPGLLGGHDYVASMLVVAPGRELTGLIAEFHAGIDATPGVTGAASTLPDGIGVSVRLLADRAPDLHRVHDLLWSTARRSVLDLGPLTSRM</sequence>
<gene>
    <name evidence="3" type="primary">ureD</name>
    <name evidence="4" type="ORF">ACFO7U_07460</name>
</gene>
<evidence type="ECO:0000256" key="1">
    <source>
        <dbReference type="ARBA" id="ARBA00007177"/>
    </source>
</evidence>